<keyword evidence="3" id="KW-1185">Reference proteome</keyword>
<comment type="caution">
    <text evidence="2">The sequence shown here is derived from an EMBL/GenBank/DDBJ whole genome shotgun (WGS) entry which is preliminary data.</text>
</comment>
<dbReference type="SUPFAM" id="SSF55729">
    <property type="entry name" value="Acyl-CoA N-acyltransferases (Nat)"/>
    <property type="match status" value="1"/>
</dbReference>
<name>E7G9L0_9FIRM</name>
<evidence type="ECO:0000259" key="1">
    <source>
        <dbReference type="Pfam" id="PF13302"/>
    </source>
</evidence>
<dbReference type="EMBL" id="ADKX01000026">
    <property type="protein sequence ID" value="EFW05304.1"/>
    <property type="molecule type" value="Genomic_DNA"/>
</dbReference>
<reference evidence="2 3" key="1">
    <citation type="submission" date="2010-12" db="EMBL/GenBank/DDBJ databases">
        <title>The Genome Sequence of Coprobacillus sp. strain 29_1.</title>
        <authorList>
            <consortium name="The Broad Institute Genome Sequencing Platform"/>
            <person name="Earl A."/>
            <person name="Ward D."/>
            <person name="Feldgarden M."/>
            <person name="Gevers D."/>
            <person name="Daigneault M."/>
            <person name="Sibley C.D."/>
            <person name="White A."/>
            <person name="Strauss J."/>
            <person name="Allen-Vercoe E."/>
            <person name="Young S.K."/>
            <person name="Zeng Q."/>
            <person name="Gargeya S."/>
            <person name="Fitzgerald M."/>
            <person name="Haas B."/>
            <person name="Abouelleil A."/>
            <person name="Alvarado L."/>
            <person name="Arachchi H.M."/>
            <person name="Berlin A."/>
            <person name="Brown A."/>
            <person name="Chapman S.B."/>
            <person name="Chen Z."/>
            <person name="Dunbar C."/>
            <person name="Freedman E."/>
            <person name="Gearin G."/>
            <person name="Gellesch M."/>
            <person name="Goldberg J."/>
            <person name="Griggs A."/>
            <person name="Gujja S."/>
            <person name="Heilman E."/>
            <person name="Heiman D."/>
            <person name="Howarth C."/>
            <person name="Larson L."/>
            <person name="Lui A."/>
            <person name="MacDonald P.J.P."/>
            <person name="Mehta T."/>
            <person name="Montmayeur A."/>
            <person name="Murphy C."/>
            <person name="Neiman D."/>
            <person name="Pearson M."/>
            <person name="Priest M."/>
            <person name="Roberts A."/>
            <person name="Saif S."/>
            <person name="Shea T."/>
            <person name="Shenoy N."/>
            <person name="Sisk P."/>
            <person name="Stolte C."/>
            <person name="Sykes S."/>
            <person name="White J."/>
            <person name="Yandava C."/>
            <person name="Nusbaum C."/>
            <person name="Birren B."/>
        </authorList>
    </citation>
    <scope>NUCLEOTIDE SEQUENCE [LARGE SCALE GENOMIC DNA]</scope>
    <source>
        <strain evidence="2 3">29_1</strain>
    </source>
</reference>
<dbReference type="RefSeq" id="WP_008788564.1">
    <property type="nucleotide sequence ID" value="NZ_AKCB01000003.1"/>
</dbReference>
<dbReference type="Gene3D" id="3.40.630.30">
    <property type="match status" value="1"/>
</dbReference>
<protein>
    <recommendedName>
        <fullName evidence="1">N-acetyltransferase domain-containing protein</fullName>
    </recommendedName>
</protein>
<gene>
    <name evidence="2" type="ORF">HMPREF9488_01449</name>
</gene>
<dbReference type="AlphaFoldDB" id="E7G9L0"/>
<dbReference type="HOGENOM" id="CLU_113231_4_0_9"/>
<evidence type="ECO:0000313" key="2">
    <source>
        <dbReference type="EMBL" id="EFW05304.1"/>
    </source>
</evidence>
<dbReference type="GO" id="GO:0016747">
    <property type="term" value="F:acyltransferase activity, transferring groups other than amino-acyl groups"/>
    <property type="evidence" value="ECO:0007669"/>
    <property type="project" value="InterPro"/>
</dbReference>
<dbReference type="GeneID" id="78231064"/>
<dbReference type="InterPro" id="IPR000182">
    <property type="entry name" value="GNAT_dom"/>
</dbReference>
<proteinExistence type="predicted"/>
<dbReference type="Pfam" id="PF13302">
    <property type="entry name" value="Acetyltransf_3"/>
    <property type="match status" value="1"/>
</dbReference>
<dbReference type="Proteomes" id="UP000003157">
    <property type="component" value="Unassembled WGS sequence"/>
</dbReference>
<dbReference type="PANTHER" id="PTHR39173">
    <property type="entry name" value="ACETYLTRANSFERASE"/>
    <property type="match status" value="1"/>
</dbReference>
<dbReference type="OrthoDB" id="9797989at2"/>
<organism evidence="2 3">
    <name type="scientific">Coprobacillus cateniformis</name>
    <dbReference type="NCBI Taxonomy" id="100884"/>
    <lineage>
        <taxon>Bacteria</taxon>
        <taxon>Bacillati</taxon>
        <taxon>Bacillota</taxon>
        <taxon>Erysipelotrichia</taxon>
        <taxon>Erysipelotrichales</taxon>
        <taxon>Coprobacillaceae</taxon>
        <taxon>Coprobacillus</taxon>
    </lineage>
</organism>
<dbReference type="eggNOG" id="COG3981">
    <property type="taxonomic scope" value="Bacteria"/>
</dbReference>
<sequence length="133" mass="15523">MKLELIEYVKVNLPAGFLPYSIYSIIIEEKEVGRIILREGSDQECYYDGHIGYHIDEEYRGHHYAVQACLLLKEVIDKDHLLITCDPTNIASIKTIEKLGCEYLETKIIPQHLKKLFASDECEKMIYRWNITS</sequence>
<dbReference type="InterPro" id="IPR016181">
    <property type="entry name" value="Acyl_CoA_acyltransferase"/>
</dbReference>
<dbReference type="PANTHER" id="PTHR39173:SF1">
    <property type="entry name" value="ACETYLTRANSFERASE"/>
    <property type="match status" value="1"/>
</dbReference>
<accession>E7G9L0</accession>
<dbReference type="STRING" id="100884.GCA_000269565_03297"/>
<feature type="domain" description="N-acetyltransferase" evidence="1">
    <location>
        <begin position="23"/>
        <end position="101"/>
    </location>
</feature>
<evidence type="ECO:0000313" key="3">
    <source>
        <dbReference type="Proteomes" id="UP000003157"/>
    </source>
</evidence>